<dbReference type="EMBL" id="GGEC01072247">
    <property type="protein sequence ID" value="MBX52731.1"/>
    <property type="molecule type" value="Transcribed_RNA"/>
</dbReference>
<keyword evidence="1" id="KW-1133">Transmembrane helix</keyword>
<proteinExistence type="predicted"/>
<reference evidence="2" key="1">
    <citation type="submission" date="2018-02" db="EMBL/GenBank/DDBJ databases">
        <title>Rhizophora mucronata_Transcriptome.</title>
        <authorList>
            <person name="Meera S.P."/>
            <person name="Sreeshan A."/>
            <person name="Augustine A."/>
        </authorList>
    </citation>
    <scope>NUCLEOTIDE SEQUENCE</scope>
    <source>
        <tissue evidence="2">Leaf</tissue>
    </source>
</reference>
<evidence type="ECO:0000256" key="1">
    <source>
        <dbReference type="SAM" id="Phobius"/>
    </source>
</evidence>
<keyword evidence="1" id="KW-0472">Membrane</keyword>
<sequence length="30" mass="3563">MNIQLLYALVRLCLHFHYSLFLTPIMDLPS</sequence>
<dbReference type="AlphaFoldDB" id="A0A2P2PDL4"/>
<keyword evidence="1" id="KW-0812">Transmembrane</keyword>
<feature type="transmembrane region" description="Helical" evidence="1">
    <location>
        <begin position="6"/>
        <end position="26"/>
    </location>
</feature>
<name>A0A2P2PDL4_RHIMU</name>
<evidence type="ECO:0000313" key="2">
    <source>
        <dbReference type="EMBL" id="MBX52731.1"/>
    </source>
</evidence>
<organism evidence="2">
    <name type="scientific">Rhizophora mucronata</name>
    <name type="common">Asiatic mangrove</name>
    <dbReference type="NCBI Taxonomy" id="61149"/>
    <lineage>
        <taxon>Eukaryota</taxon>
        <taxon>Viridiplantae</taxon>
        <taxon>Streptophyta</taxon>
        <taxon>Embryophyta</taxon>
        <taxon>Tracheophyta</taxon>
        <taxon>Spermatophyta</taxon>
        <taxon>Magnoliopsida</taxon>
        <taxon>eudicotyledons</taxon>
        <taxon>Gunneridae</taxon>
        <taxon>Pentapetalae</taxon>
        <taxon>rosids</taxon>
        <taxon>fabids</taxon>
        <taxon>Malpighiales</taxon>
        <taxon>Rhizophoraceae</taxon>
        <taxon>Rhizophora</taxon>
    </lineage>
</organism>
<accession>A0A2P2PDL4</accession>
<protein>
    <submittedName>
        <fullName evidence="2">Uncharacterized protein</fullName>
    </submittedName>
</protein>